<reference evidence="11 12" key="1">
    <citation type="submission" date="2019-10" db="EMBL/GenBank/DDBJ databases">
        <title>Genome diversity of Sutterella seckii.</title>
        <authorList>
            <person name="Chaplin A.V."/>
            <person name="Sokolova S.R."/>
            <person name="Mosin K.A."/>
            <person name="Ivanova E.L."/>
            <person name="Kochetkova T.O."/>
            <person name="Goltsov A.Y."/>
            <person name="Trofimov D.Y."/>
            <person name="Efimov B.A."/>
        </authorList>
    </citation>
    <scope>NUCLEOTIDE SEQUENCE [LARGE SCALE GENOMIC DNA]</scope>
    <source>
        <strain evidence="11 12">ASD393</strain>
    </source>
</reference>
<dbReference type="Gene3D" id="3.40.190.10">
    <property type="entry name" value="Periplasmic binding protein-like II"/>
    <property type="match status" value="1"/>
</dbReference>
<organism evidence="11 12">
    <name type="scientific">Sutterella seckii</name>
    <dbReference type="NCBI Taxonomy" id="1944635"/>
    <lineage>
        <taxon>Bacteria</taxon>
        <taxon>Pseudomonadati</taxon>
        <taxon>Pseudomonadota</taxon>
        <taxon>Betaproteobacteria</taxon>
        <taxon>Burkholderiales</taxon>
        <taxon>Sutterellaceae</taxon>
        <taxon>Sutterella</taxon>
    </lineage>
</organism>
<evidence type="ECO:0000256" key="9">
    <source>
        <dbReference type="SAM" id="Phobius"/>
    </source>
</evidence>
<evidence type="ECO:0000313" key="12">
    <source>
        <dbReference type="Proteomes" id="UP000430564"/>
    </source>
</evidence>
<accession>A0A6I1EKE1</accession>
<gene>
    <name evidence="11" type="ORF">GBM95_05850</name>
</gene>
<keyword evidence="7 9" id="KW-1133">Transmembrane helix</keyword>
<evidence type="ECO:0000256" key="3">
    <source>
        <dbReference type="ARBA" id="ARBA00022553"/>
    </source>
</evidence>
<dbReference type="Proteomes" id="UP000430564">
    <property type="component" value="Unassembled WGS sequence"/>
</dbReference>
<proteinExistence type="predicted"/>
<evidence type="ECO:0000256" key="8">
    <source>
        <dbReference type="SAM" id="MobiDB-lite"/>
    </source>
</evidence>
<dbReference type="Pfam" id="PF02518">
    <property type="entry name" value="HATPase_c"/>
    <property type="match status" value="1"/>
</dbReference>
<feature type="region of interest" description="Disordered" evidence="8">
    <location>
        <begin position="587"/>
        <end position="606"/>
    </location>
</feature>
<dbReference type="GO" id="GO:0004673">
    <property type="term" value="F:protein histidine kinase activity"/>
    <property type="evidence" value="ECO:0007669"/>
    <property type="project" value="UniProtKB-EC"/>
</dbReference>
<evidence type="ECO:0000256" key="7">
    <source>
        <dbReference type="ARBA" id="ARBA00022989"/>
    </source>
</evidence>
<dbReference type="Pfam" id="PF12974">
    <property type="entry name" value="Phosphonate-bd"/>
    <property type="match status" value="1"/>
</dbReference>
<evidence type="ECO:0000256" key="1">
    <source>
        <dbReference type="ARBA" id="ARBA00000085"/>
    </source>
</evidence>
<dbReference type="AlphaFoldDB" id="A0A6I1EKE1"/>
<dbReference type="PROSITE" id="PS50109">
    <property type="entry name" value="HIS_KIN"/>
    <property type="match status" value="1"/>
</dbReference>
<evidence type="ECO:0000313" key="11">
    <source>
        <dbReference type="EMBL" id="KAB7660557.1"/>
    </source>
</evidence>
<dbReference type="EMBL" id="WEHX01000029">
    <property type="protein sequence ID" value="KAB7660557.1"/>
    <property type="molecule type" value="Genomic_DNA"/>
</dbReference>
<dbReference type="Gene3D" id="3.30.565.10">
    <property type="entry name" value="Histidine kinase-like ATPase, C-terminal domain"/>
    <property type="match status" value="1"/>
</dbReference>
<dbReference type="GO" id="GO:0000160">
    <property type="term" value="P:phosphorelay signal transduction system"/>
    <property type="evidence" value="ECO:0007669"/>
    <property type="project" value="TreeGrafter"/>
</dbReference>
<protein>
    <recommendedName>
        <fullName evidence="2">histidine kinase</fullName>
        <ecNumber evidence="2">2.7.13.3</ecNumber>
    </recommendedName>
</protein>
<dbReference type="InterPro" id="IPR003594">
    <property type="entry name" value="HATPase_dom"/>
</dbReference>
<name>A0A6I1EKE1_9BURK</name>
<feature type="transmembrane region" description="Helical" evidence="9">
    <location>
        <begin position="312"/>
        <end position="333"/>
    </location>
</feature>
<dbReference type="SUPFAM" id="SSF55874">
    <property type="entry name" value="ATPase domain of HSP90 chaperone/DNA topoisomerase II/histidine kinase"/>
    <property type="match status" value="1"/>
</dbReference>
<dbReference type="RefSeq" id="WP_152158237.1">
    <property type="nucleotide sequence ID" value="NZ_WEHX01000029.1"/>
</dbReference>
<sequence length="636" mass="69433">MRPRLSHLIFTEAVIALAGIAHAEPRESVHFGLLNIEQEATYGDRRDNVQERTVDYLRKACPEIDFSVEVYDILGLQAAVREGRVDAFLSSSGFFVELWHQGVKDLATLVSNDFPDPNRCVGGSFIVRAEEPQDLTLDDLHGRIAAAPNPQNFMAYQIGMAEIARRGYDPDRFFSRLDFTGNDLPEVLRRVASGDSDVGLVRACILESLLKKMPELRGRLRVVEPVKDAPISCAVSTPLYPGWTVAATTSLKPASAEAIARALLTQPPSGAGGYRWSVATDFKSVNDVFRLLKTGPYAYLDEWTLKGFLLHYWPLFALAAAALFFWILHWLSVEKLVKKRTKELQAALGREALLHRKALGAAEQSEKLLQLGVVNELSCIYAHEMAQPLTSIGYLARTLKTLSGKEALNRDLIRRCSEKIAEDLSLAEAILTRVRRYAKSPIRRNSEVDLSGLLNEVADSVRRLNPGTELVLDASPAVVVRGDQLELSILILNLLKNAASAALDHRVSASLKAEGDFAEIEVKNLGKSIRGSPFADRVLIRKAQSSLSEAPQEGALGQPRPDGLGLLIVQSIVHAHGGVFSWENEKCGASDESAGGEPGEAHEAPEGASVIVMRVKLPVKGPDPGSASNLLTSTHP</sequence>
<keyword evidence="3" id="KW-0597">Phosphoprotein</keyword>
<dbReference type="InterPro" id="IPR036890">
    <property type="entry name" value="HATPase_C_sf"/>
</dbReference>
<evidence type="ECO:0000256" key="2">
    <source>
        <dbReference type="ARBA" id="ARBA00012438"/>
    </source>
</evidence>
<evidence type="ECO:0000256" key="4">
    <source>
        <dbReference type="ARBA" id="ARBA00022679"/>
    </source>
</evidence>
<evidence type="ECO:0000259" key="10">
    <source>
        <dbReference type="PROSITE" id="PS50109"/>
    </source>
</evidence>
<keyword evidence="6 11" id="KW-0418">Kinase</keyword>
<evidence type="ECO:0000256" key="6">
    <source>
        <dbReference type="ARBA" id="ARBA00022777"/>
    </source>
</evidence>
<comment type="caution">
    <text evidence="11">The sequence shown here is derived from an EMBL/GenBank/DDBJ whole genome shotgun (WGS) entry which is preliminary data.</text>
</comment>
<dbReference type="InterPro" id="IPR005467">
    <property type="entry name" value="His_kinase_dom"/>
</dbReference>
<dbReference type="CDD" id="cd00075">
    <property type="entry name" value="HATPase"/>
    <property type="match status" value="1"/>
</dbReference>
<evidence type="ECO:0000256" key="5">
    <source>
        <dbReference type="ARBA" id="ARBA00022692"/>
    </source>
</evidence>
<dbReference type="PANTHER" id="PTHR45436">
    <property type="entry name" value="SENSOR HISTIDINE KINASE YKOH"/>
    <property type="match status" value="1"/>
</dbReference>
<keyword evidence="5 9" id="KW-0812">Transmembrane</keyword>
<dbReference type="GO" id="GO:0005886">
    <property type="term" value="C:plasma membrane"/>
    <property type="evidence" value="ECO:0007669"/>
    <property type="project" value="TreeGrafter"/>
</dbReference>
<comment type="catalytic activity">
    <reaction evidence="1">
        <text>ATP + protein L-histidine = ADP + protein N-phospho-L-histidine.</text>
        <dbReference type="EC" id="2.7.13.3"/>
    </reaction>
</comment>
<dbReference type="PANTHER" id="PTHR45436:SF5">
    <property type="entry name" value="SENSOR HISTIDINE KINASE TRCS"/>
    <property type="match status" value="1"/>
</dbReference>
<dbReference type="Gene3D" id="1.10.287.130">
    <property type="match status" value="1"/>
</dbReference>
<keyword evidence="4" id="KW-0808">Transferase</keyword>
<keyword evidence="9" id="KW-0472">Membrane</keyword>
<dbReference type="EC" id="2.7.13.3" evidence="2"/>
<dbReference type="InterPro" id="IPR050428">
    <property type="entry name" value="TCS_sensor_his_kinase"/>
</dbReference>
<dbReference type="OrthoDB" id="8559580at2"/>
<dbReference type="SUPFAM" id="SSF53850">
    <property type="entry name" value="Periplasmic binding protein-like II"/>
    <property type="match status" value="1"/>
</dbReference>
<feature type="domain" description="Histidine kinase" evidence="10">
    <location>
        <begin position="380"/>
        <end position="585"/>
    </location>
</feature>